<feature type="compositionally biased region" description="Acidic residues" evidence="1">
    <location>
        <begin position="63"/>
        <end position="74"/>
    </location>
</feature>
<dbReference type="InterPro" id="IPR012442">
    <property type="entry name" value="DUF1645_plant"/>
</dbReference>
<dbReference type="Gramene" id="arahy.Tifrunner.gnm2.ann2.Ah11g287500.1">
    <property type="protein sequence ID" value="arahy.Tifrunner.gnm2.ann2.Ah11g287500.1-CDS-1"/>
    <property type="gene ID" value="arahy.Tifrunner.gnm2.ann2.Ah11g287500"/>
</dbReference>
<dbReference type="Pfam" id="PF07816">
    <property type="entry name" value="DUF1645"/>
    <property type="match status" value="1"/>
</dbReference>
<evidence type="ECO:0000256" key="1">
    <source>
        <dbReference type="SAM" id="MobiDB-lite"/>
    </source>
</evidence>
<dbReference type="AlphaFoldDB" id="A0A445AUC7"/>
<sequence length="267" mass="29650">MMQTEHLPHTHSSPSFSSYSSSETFAQIAARVIQELQQDPLYANDLLFPSSWPQNDFQHDQNDNDDDDNNEDDDEFEFSLVSRDIASSPVSADDIFHNGHITPSYPLFGRHVLLNGVFSDSPLPASETTPAPAPARRRLPLRALMLEEHENNSKNELEGVAEGSYCVWNPKSCKKSSSAGSGSSRRWKLRDLLLRSHSDGKEPILFINNSKAVLPNQNGSAAVKDGGERSKRRLFLPYRQEILGLFGNNNNNNSGVGRDSQPSSNPN</sequence>
<dbReference type="EMBL" id="SDMP01000011">
    <property type="protein sequence ID" value="RYR30045.1"/>
    <property type="molecule type" value="Genomic_DNA"/>
</dbReference>
<dbReference type="STRING" id="3818.A0A445AUC7"/>
<name>A0A445AUC7_ARAHY</name>
<comment type="caution">
    <text evidence="2">The sequence shown here is derived from an EMBL/GenBank/DDBJ whole genome shotgun (WGS) entry which is preliminary data.</text>
</comment>
<feature type="region of interest" description="Disordered" evidence="1">
    <location>
        <begin position="247"/>
        <end position="267"/>
    </location>
</feature>
<dbReference type="PANTHER" id="PTHR33095">
    <property type="entry name" value="OS07G0619500 PROTEIN"/>
    <property type="match status" value="1"/>
</dbReference>
<keyword evidence="3" id="KW-1185">Reference proteome</keyword>
<dbReference type="Proteomes" id="UP000289738">
    <property type="component" value="Chromosome B01"/>
</dbReference>
<organism evidence="2 3">
    <name type="scientific">Arachis hypogaea</name>
    <name type="common">Peanut</name>
    <dbReference type="NCBI Taxonomy" id="3818"/>
    <lineage>
        <taxon>Eukaryota</taxon>
        <taxon>Viridiplantae</taxon>
        <taxon>Streptophyta</taxon>
        <taxon>Embryophyta</taxon>
        <taxon>Tracheophyta</taxon>
        <taxon>Spermatophyta</taxon>
        <taxon>Magnoliopsida</taxon>
        <taxon>eudicotyledons</taxon>
        <taxon>Gunneridae</taxon>
        <taxon>Pentapetalae</taxon>
        <taxon>rosids</taxon>
        <taxon>fabids</taxon>
        <taxon>Fabales</taxon>
        <taxon>Fabaceae</taxon>
        <taxon>Papilionoideae</taxon>
        <taxon>50 kb inversion clade</taxon>
        <taxon>dalbergioids sensu lato</taxon>
        <taxon>Dalbergieae</taxon>
        <taxon>Pterocarpus clade</taxon>
        <taxon>Arachis</taxon>
    </lineage>
</organism>
<feature type="region of interest" description="Disordered" evidence="1">
    <location>
        <begin position="52"/>
        <end position="74"/>
    </location>
</feature>
<dbReference type="PANTHER" id="PTHR33095:SF23">
    <property type="entry name" value="DUF1645 FAMILY PROTEIN"/>
    <property type="match status" value="1"/>
</dbReference>
<dbReference type="OrthoDB" id="666789at2759"/>
<proteinExistence type="predicted"/>
<evidence type="ECO:0000313" key="2">
    <source>
        <dbReference type="EMBL" id="RYR30045.1"/>
    </source>
</evidence>
<accession>A0A445AUC7</accession>
<gene>
    <name evidence="2" type="ORF">Ahy_B01g054830</name>
</gene>
<reference evidence="2 3" key="1">
    <citation type="submission" date="2019-01" db="EMBL/GenBank/DDBJ databases">
        <title>Sequencing of cultivated peanut Arachis hypogaea provides insights into genome evolution and oil improvement.</title>
        <authorList>
            <person name="Chen X."/>
        </authorList>
    </citation>
    <scope>NUCLEOTIDE SEQUENCE [LARGE SCALE GENOMIC DNA]</scope>
    <source>
        <strain evidence="3">cv. Fuhuasheng</strain>
        <tissue evidence="2">Leaves</tissue>
    </source>
</reference>
<evidence type="ECO:0000313" key="3">
    <source>
        <dbReference type="Proteomes" id="UP000289738"/>
    </source>
</evidence>
<protein>
    <submittedName>
        <fullName evidence="2">Uncharacterized protein</fullName>
    </submittedName>
</protein>